<dbReference type="AlphaFoldDB" id="A0A371F881"/>
<gene>
    <name evidence="2" type="ORF">CR513_45760</name>
</gene>
<name>A0A371F881_MUCPR</name>
<protein>
    <submittedName>
        <fullName evidence="2">Uncharacterized protein</fullName>
    </submittedName>
</protein>
<keyword evidence="1" id="KW-0472">Membrane</keyword>
<keyword evidence="3" id="KW-1185">Reference proteome</keyword>
<sequence>MSDPPFLTKSTKDVIFLFLLYLGTKLSNIYWFNYFITFIDLMKERFEILSILMSFSKEVKNKFGKTIKNIEK</sequence>
<keyword evidence="1" id="KW-1133">Transmembrane helix</keyword>
<accession>A0A371F881</accession>
<comment type="caution">
    <text evidence="2">The sequence shown here is derived from an EMBL/GenBank/DDBJ whole genome shotgun (WGS) entry which is preliminary data.</text>
</comment>
<organism evidence="2 3">
    <name type="scientific">Mucuna pruriens</name>
    <name type="common">Velvet bean</name>
    <name type="synonym">Dolichos pruriens</name>
    <dbReference type="NCBI Taxonomy" id="157652"/>
    <lineage>
        <taxon>Eukaryota</taxon>
        <taxon>Viridiplantae</taxon>
        <taxon>Streptophyta</taxon>
        <taxon>Embryophyta</taxon>
        <taxon>Tracheophyta</taxon>
        <taxon>Spermatophyta</taxon>
        <taxon>Magnoliopsida</taxon>
        <taxon>eudicotyledons</taxon>
        <taxon>Gunneridae</taxon>
        <taxon>Pentapetalae</taxon>
        <taxon>rosids</taxon>
        <taxon>fabids</taxon>
        <taxon>Fabales</taxon>
        <taxon>Fabaceae</taxon>
        <taxon>Papilionoideae</taxon>
        <taxon>50 kb inversion clade</taxon>
        <taxon>NPAAA clade</taxon>
        <taxon>indigoferoid/millettioid clade</taxon>
        <taxon>Phaseoleae</taxon>
        <taxon>Mucuna</taxon>
    </lineage>
</organism>
<dbReference type="Proteomes" id="UP000257109">
    <property type="component" value="Unassembled WGS sequence"/>
</dbReference>
<dbReference type="EMBL" id="QJKJ01010163">
    <property type="protein sequence ID" value="RDX74496.1"/>
    <property type="molecule type" value="Genomic_DNA"/>
</dbReference>
<keyword evidence="1" id="KW-0812">Transmembrane</keyword>
<proteinExistence type="predicted"/>
<evidence type="ECO:0000256" key="1">
    <source>
        <dbReference type="SAM" id="Phobius"/>
    </source>
</evidence>
<feature type="non-terminal residue" evidence="2">
    <location>
        <position position="1"/>
    </location>
</feature>
<feature type="transmembrane region" description="Helical" evidence="1">
    <location>
        <begin position="14"/>
        <end position="36"/>
    </location>
</feature>
<dbReference type="OrthoDB" id="1935865at2759"/>
<evidence type="ECO:0000313" key="3">
    <source>
        <dbReference type="Proteomes" id="UP000257109"/>
    </source>
</evidence>
<evidence type="ECO:0000313" key="2">
    <source>
        <dbReference type="EMBL" id="RDX74496.1"/>
    </source>
</evidence>
<reference evidence="2" key="1">
    <citation type="submission" date="2018-05" db="EMBL/GenBank/DDBJ databases">
        <title>Draft genome of Mucuna pruriens seed.</title>
        <authorList>
            <person name="Nnadi N.E."/>
            <person name="Vos R."/>
            <person name="Hasami M.H."/>
            <person name="Devisetty U.K."/>
            <person name="Aguiy J.C."/>
        </authorList>
    </citation>
    <scope>NUCLEOTIDE SEQUENCE [LARGE SCALE GENOMIC DNA]</scope>
    <source>
        <strain evidence="2">JCA_2017</strain>
    </source>
</reference>